<organism evidence="3 4">
    <name type="scientific">Staphylococcus succinus</name>
    <dbReference type="NCBI Taxonomy" id="61015"/>
    <lineage>
        <taxon>Bacteria</taxon>
        <taxon>Bacillati</taxon>
        <taxon>Bacillota</taxon>
        <taxon>Bacilli</taxon>
        <taxon>Bacillales</taxon>
        <taxon>Staphylococcaceae</taxon>
        <taxon>Staphylococcus</taxon>
    </lineage>
</organism>
<gene>
    <name evidence="3" type="ORF">BU058_12585</name>
</gene>
<reference evidence="3 4" key="1">
    <citation type="journal article" date="2016" name="Front. Microbiol.">
        <title>Comprehensive Phylogenetic Analysis of Bovine Non-aureus Staphylococci Species Based on Whole-Genome Sequencing.</title>
        <authorList>
            <person name="Naushad S."/>
            <person name="Barkema H.W."/>
            <person name="Luby C."/>
            <person name="Condas L.A."/>
            <person name="Nobrega D.B."/>
            <person name="Carson D.A."/>
            <person name="De Buck J."/>
        </authorList>
    </citation>
    <scope>NUCLEOTIDE SEQUENCE [LARGE SCALE GENOMIC DNA]</scope>
    <source>
        <strain evidence="3 4">SNUC 1231</strain>
    </source>
</reference>
<comment type="caution">
    <text evidence="3">The sequence shown here is derived from an EMBL/GenBank/DDBJ whole genome shotgun (WGS) entry which is preliminary data.</text>
</comment>
<feature type="signal peptide" evidence="1">
    <location>
        <begin position="1"/>
        <end position="29"/>
    </location>
</feature>
<dbReference type="PANTHER" id="PTHR37957">
    <property type="entry name" value="BLR7070 PROTEIN"/>
    <property type="match status" value="1"/>
</dbReference>
<evidence type="ECO:0000313" key="4">
    <source>
        <dbReference type="Proteomes" id="UP000241960"/>
    </source>
</evidence>
<dbReference type="InterPro" id="IPR027372">
    <property type="entry name" value="Phytase-like_dom"/>
</dbReference>
<dbReference type="RefSeq" id="WP_073504222.1">
    <property type="nucleotide sequence ID" value="NZ_CP018199.1"/>
</dbReference>
<evidence type="ECO:0000259" key="2">
    <source>
        <dbReference type="Pfam" id="PF13449"/>
    </source>
</evidence>
<proteinExistence type="predicted"/>
<feature type="chain" id="PRO_5040170909" evidence="1">
    <location>
        <begin position="30"/>
        <end position="390"/>
    </location>
</feature>
<dbReference type="SUPFAM" id="SSF75011">
    <property type="entry name" value="3-carboxy-cis,cis-mucoante lactonizing enzyme"/>
    <property type="match status" value="1"/>
</dbReference>
<accession>A0A9Q6HM36</accession>
<evidence type="ECO:0000313" key="3">
    <source>
        <dbReference type="EMBL" id="PTI73856.1"/>
    </source>
</evidence>
<keyword evidence="1" id="KW-0732">Signal</keyword>
<sequence length="390" mass="43680">MNLCNKSLIIGLIAFSVSPLTSHANNALAQNQSISHNVDRIKLIDTKTIPYNQTYKETTIGGLSGITYNPQNNKWLAISDDRSEQNPARFYEAKLNYNNDTFNNVKFTKVHTLKQPDGSTYPNKAQYKEKQTGHVVDAESIRIDPLHNQIMYTSEGDRSLGLNPFIRLATTNGNYLSDIPINNTIKMDHHSKKGFRNNLALEGSTFSNNGQTLWTSMEGPLIQDDTLPTPESGALSRITQYDRQGNTLSEFAYPLDAVPEKPGKGRPADNGISEMLAINDHEFLTLERASVQTDDGSYKNFVRIYKINTNKGTDIKNKTSLKHANVKPLKKELIANLNHHDIEKVDNIEGMTFGKKLPNGNDSLVLVVDNNFNKTQKTELLAFEVIPEKN</sequence>
<dbReference type="Proteomes" id="UP000241960">
    <property type="component" value="Unassembled WGS sequence"/>
</dbReference>
<feature type="domain" description="Phytase-like" evidence="2">
    <location>
        <begin position="58"/>
        <end position="372"/>
    </location>
</feature>
<dbReference type="AlphaFoldDB" id="A0A9Q6HM36"/>
<name>A0A9Q6HM36_9STAP</name>
<dbReference type="EMBL" id="PZFQ01000058">
    <property type="protein sequence ID" value="PTI73856.1"/>
    <property type="molecule type" value="Genomic_DNA"/>
</dbReference>
<dbReference type="PANTHER" id="PTHR37957:SF1">
    <property type="entry name" value="PHYTASE-LIKE DOMAIN-CONTAINING PROTEIN"/>
    <property type="match status" value="1"/>
</dbReference>
<evidence type="ECO:0000256" key="1">
    <source>
        <dbReference type="SAM" id="SignalP"/>
    </source>
</evidence>
<protein>
    <submittedName>
        <fullName evidence="3">Esterase-like activity of phytase family protein</fullName>
    </submittedName>
</protein>
<dbReference type="Pfam" id="PF13449">
    <property type="entry name" value="Phytase-like"/>
    <property type="match status" value="1"/>
</dbReference>